<dbReference type="EMBL" id="CP012898">
    <property type="protein sequence ID" value="ALJ06261.1"/>
    <property type="molecule type" value="Genomic_DNA"/>
</dbReference>
<dbReference type="PATRIC" id="fig|1736674.3.peg.2950"/>
<gene>
    <name evidence="2" type="ORF">APS56_14445</name>
</gene>
<keyword evidence="1" id="KW-0472">Membrane</keyword>
<name>A0A0P0D5R5_9FLAO</name>
<protein>
    <submittedName>
        <fullName evidence="2">Riboflavin synthase subunit beta</fullName>
    </submittedName>
</protein>
<evidence type="ECO:0000313" key="2">
    <source>
        <dbReference type="EMBL" id="ALJ06261.1"/>
    </source>
</evidence>
<reference evidence="2 3" key="1">
    <citation type="submission" date="2015-10" db="EMBL/GenBank/DDBJ databases">
        <authorList>
            <person name="Gilbert D.G."/>
        </authorList>
    </citation>
    <scope>NUCLEOTIDE SEQUENCE [LARGE SCALE GENOMIC DNA]</scope>
    <source>
        <strain evidence="3">HZ-22</strain>
    </source>
</reference>
<evidence type="ECO:0000256" key="1">
    <source>
        <dbReference type="SAM" id="Phobius"/>
    </source>
</evidence>
<dbReference type="OrthoDB" id="1139505at2"/>
<dbReference type="AlphaFoldDB" id="A0A0P0D5R5"/>
<feature type="transmembrane region" description="Helical" evidence="1">
    <location>
        <begin position="70"/>
        <end position="93"/>
    </location>
</feature>
<dbReference type="KEGG" id="ahz:APS56_14445"/>
<evidence type="ECO:0000313" key="3">
    <source>
        <dbReference type="Proteomes" id="UP000057981"/>
    </source>
</evidence>
<accession>A0A0P0D5R5</accession>
<organism evidence="2 3">
    <name type="scientific">Pseudalgibacter alginicilyticus</name>
    <dbReference type="NCBI Taxonomy" id="1736674"/>
    <lineage>
        <taxon>Bacteria</taxon>
        <taxon>Pseudomonadati</taxon>
        <taxon>Bacteroidota</taxon>
        <taxon>Flavobacteriia</taxon>
        <taxon>Flavobacteriales</taxon>
        <taxon>Flavobacteriaceae</taxon>
        <taxon>Pseudalgibacter</taxon>
    </lineage>
</organism>
<dbReference type="STRING" id="1736674.APS56_14445"/>
<dbReference type="RefSeq" id="WP_054729816.1">
    <property type="nucleotide sequence ID" value="NZ_CP012898.1"/>
</dbReference>
<keyword evidence="3" id="KW-1185">Reference proteome</keyword>
<dbReference type="Proteomes" id="UP000057981">
    <property type="component" value="Chromosome"/>
</dbReference>
<sequence>MGLFKTRKNKQFSYTPRHFDDKGQGNPFQIKHKFDEFRTTVGANKGLKTKINNAVDDFKNNPDKEANKRILIIISILVLVFLFIIDFDLSIFFSK</sequence>
<keyword evidence="1" id="KW-0812">Transmembrane</keyword>
<proteinExistence type="predicted"/>
<keyword evidence="1" id="KW-1133">Transmembrane helix</keyword>